<comment type="caution">
    <text evidence="2">The sequence shown here is derived from an EMBL/GenBank/DDBJ whole genome shotgun (WGS) entry which is preliminary data.</text>
</comment>
<dbReference type="InterPro" id="IPR001646">
    <property type="entry name" value="5peptide_repeat"/>
</dbReference>
<dbReference type="Gene3D" id="2.160.20.80">
    <property type="entry name" value="E3 ubiquitin-protein ligase SopA"/>
    <property type="match status" value="1"/>
</dbReference>
<dbReference type="Pfam" id="PF00805">
    <property type="entry name" value="Pentapeptide"/>
    <property type="match status" value="1"/>
</dbReference>
<proteinExistence type="predicted"/>
<dbReference type="Proteomes" id="UP000309667">
    <property type="component" value="Unassembled WGS sequence"/>
</dbReference>
<evidence type="ECO:0000313" key="3">
    <source>
        <dbReference type="Proteomes" id="UP000309667"/>
    </source>
</evidence>
<keyword evidence="1" id="KW-0812">Transmembrane</keyword>
<organism evidence="2 3">
    <name type="scientific">Rhizobium rhizophilum</name>
    <dbReference type="NCBI Taxonomy" id="1850373"/>
    <lineage>
        <taxon>Bacteria</taxon>
        <taxon>Pseudomonadati</taxon>
        <taxon>Pseudomonadota</taxon>
        <taxon>Alphaproteobacteria</taxon>
        <taxon>Hyphomicrobiales</taxon>
        <taxon>Rhizobiaceae</taxon>
        <taxon>Rhizobium/Agrobacterium group</taxon>
        <taxon>Rhizobium</taxon>
    </lineage>
</organism>
<keyword evidence="1" id="KW-1133">Transmembrane helix</keyword>
<keyword evidence="3" id="KW-1185">Reference proteome</keyword>
<evidence type="ECO:0000313" key="2">
    <source>
        <dbReference type="EMBL" id="THV13769.1"/>
    </source>
</evidence>
<reference evidence="2 3" key="1">
    <citation type="submission" date="2019-04" db="EMBL/GenBank/DDBJ databases">
        <title>Genome sequence of strain 7209-2.</title>
        <authorList>
            <person name="Gao J."/>
            <person name="Sun J."/>
        </authorList>
    </citation>
    <scope>NUCLEOTIDE SEQUENCE [LARGE SCALE GENOMIC DNA]</scope>
    <source>
        <strain evidence="2 3">7209-2</strain>
    </source>
</reference>
<gene>
    <name evidence="2" type="ORF">E9677_12740</name>
</gene>
<sequence length="346" mass="37763">MIPILPKMNWLSKFREFVFVVDIVAIPIGVVAIIQSSAAINLQVQSNEDQRVAAAWSQVANRATGNSGKGEALNLLFERGEKLSGLLIDCESMGGRYVDDPVRRCKGAPYIDGLRLVASDTQISVDDIHSRLNSISLNPDLCDTGRLDIIDADFSGATLASSVIYCAMMIDVTMKDTWFSETIIANSWLYNADISGAKDFILAGNRYDGLVAEGAVFTETDFKETQAAGINFSNAKFDKVNFRGMEGGDYNVSGAHFCFSSNTAYPPSEEHCVVDLPESVLKEMWAWSDMPPIGIGAINEKLAMIKRCPAELRTATFGKEYADYGFVYDRGYKAPDACAADNQSDG</sequence>
<keyword evidence="1" id="KW-0472">Membrane</keyword>
<evidence type="ECO:0000256" key="1">
    <source>
        <dbReference type="SAM" id="Phobius"/>
    </source>
</evidence>
<dbReference type="EMBL" id="STGT01000003">
    <property type="protein sequence ID" value="THV13769.1"/>
    <property type="molecule type" value="Genomic_DNA"/>
</dbReference>
<dbReference type="RefSeq" id="WP_136558477.1">
    <property type="nucleotide sequence ID" value="NZ_STGT01000003.1"/>
</dbReference>
<dbReference type="SUPFAM" id="SSF141571">
    <property type="entry name" value="Pentapeptide repeat-like"/>
    <property type="match status" value="1"/>
</dbReference>
<protein>
    <submittedName>
        <fullName evidence="2">Pentapeptide repeat-containing protein</fullName>
    </submittedName>
</protein>
<accession>A0ABY2QTI0</accession>
<feature type="transmembrane region" description="Helical" evidence="1">
    <location>
        <begin position="17"/>
        <end position="40"/>
    </location>
</feature>
<name>A0ABY2QTI0_9HYPH</name>